<dbReference type="Pfam" id="PF00149">
    <property type="entry name" value="Metallophos"/>
    <property type="match status" value="1"/>
</dbReference>
<keyword evidence="3" id="KW-1185">Reference proteome</keyword>
<dbReference type="InterPro" id="IPR050126">
    <property type="entry name" value="Ap4A_hydrolase"/>
</dbReference>
<dbReference type="EMBL" id="JAZGZP010000008">
    <property type="protein sequence ID" value="MFK7000583.1"/>
    <property type="molecule type" value="Genomic_DNA"/>
</dbReference>
<dbReference type="InterPro" id="IPR029052">
    <property type="entry name" value="Metallo-depent_PP-like"/>
</dbReference>
<dbReference type="PANTHER" id="PTHR42850:SF2">
    <property type="entry name" value="BLL5683 PROTEIN"/>
    <property type="match status" value="1"/>
</dbReference>
<protein>
    <submittedName>
        <fullName evidence="2">Metallophosphoesterase</fullName>
    </submittedName>
</protein>
<comment type="caution">
    <text evidence="2">The sequence shown here is derived from an EMBL/GenBank/DDBJ whole genome shotgun (WGS) entry which is preliminary data.</text>
</comment>
<reference evidence="2 3" key="1">
    <citation type="submission" date="2024-02" db="EMBL/GenBank/DDBJ databases">
        <title>Comparative Genomic Analysis of Flavobacterium Species Causing Columnaris Disease of Freshwater Fish in Thailand: Insights into Virulence and Resistance Mechanisms.</title>
        <authorList>
            <person name="Nguyen D."/>
            <person name="Chokmangmeepisarn P."/>
            <person name="Khianchaikhan K."/>
            <person name="Morishita M."/>
            <person name="Bunnoy A."/>
            <person name="Rodkhum C."/>
        </authorList>
    </citation>
    <scope>NUCLEOTIDE SEQUENCE [LARGE SCALE GENOMIC DNA]</scope>
    <source>
        <strain evidence="2 3">CNRT2201</strain>
    </source>
</reference>
<dbReference type="PIRSF" id="PIRSF000883">
    <property type="entry name" value="Pesterase_MJ0912"/>
    <property type="match status" value="1"/>
</dbReference>
<accession>A0ABW8P7Z5</accession>
<name>A0ABW8P7Z5_9FLAO</name>
<evidence type="ECO:0000259" key="1">
    <source>
        <dbReference type="Pfam" id="PF00149"/>
    </source>
</evidence>
<sequence length="219" mass="25894">MEIVIFGDTHGNIVALEKLVKLELNKVDLFISHGDVVNYGPWSNECVELLDSIPNCIRLKGNHEQYYINGYYPGENVIAKSFFENCHNKFDENLIKKISDYQEEYGLIDYKVRHTINDKYYFKDTSILENEIDENYIIGHSHQQFYRKIKDKKLINTGSIGQNREFINLSCYVKLNTETKQIKLLSYDHDIDKVINEMKIQKYPEICIDYYLSKKRINI</sequence>
<evidence type="ECO:0000313" key="2">
    <source>
        <dbReference type="EMBL" id="MFK7000583.1"/>
    </source>
</evidence>
<dbReference type="Proteomes" id="UP001621706">
    <property type="component" value="Unassembled WGS sequence"/>
</dbReference>
<evidence type="ECO:0000313" key="3">
    <source>
        <dbReference type="Proteomes" id="UP001621706"/>
    </source>
</evidence>
<dbReference type="SUPFAM" id="SSF56300">
    <property type="entry name" value="Metallo-dependent phosphatases"/>
    <property type="match status" value="1"/>
</dbReference>
<organism evidence="2 3">
    <name type="scientific">Flavobacterium oreochromis</name>
    <dbReference type="NCBI Taxonomy" id="2906078"/>
    <lineage>
        <taxon>Bacteria</taxon>
        <taxon>Pseudomonadati</taxon>
        <taxon>Bacteroidota</taxon>
        <taxon>Flavobacteriia</taxon>
        <taxon>Flavobacteriales</taxon>
        <taxon>Flavobacteriaceae</taxon>
        <taxon>Flavobacterium</taxon>
    </lineage>
</organism>
<proteinExistence type="predicted"/>
<feature type="domain" description="Calcineurin-like phosphoesterase" evidence="1">
    <location>
        <begin position="1"/>
        <end position="146"/>
    </location>
</feature>
<dbReference type="InterPro" id="IPR011152">
    <property type="entry name" value="Pesterase_MJ0912"/>
</dbReference>
<gene>
    <name evidence="2" type="ORF">V3I07_06715</name>
</gene>
<dbReference type="PANTHER" id="PTHR42850">
    <property type="entry name" value="METALLOPHOSPHOESTERASE"/>
    <property type="match status" value="1"/>
</dbReference>
<dbReference type="RefSeq" id="WP_088398154.1">
    <property type="nucleotide sequence ID" value="NZ_JAZGZP010000008.1"/>
</dbReference>
<dbReference type="Gene3D" id="3.60.21.10">
    <property type="match status" value="1"/>
</dbReference>
<dbReference type="InterPro" id="IPR004843">
    <property type="entry name" value="Calcineurin-like_PHP"/>
</dbReference>